<dbReference type="SMART" id="SM00355">
    <property type="entry name" value="ZnF_C2H2"/>
    <property type="match status" value="6"/>
</dbReference>
<feature type="compositionally biased region" description="Low complexity" evidence="8">
    <location>
        <begin position="184"/>
        <end position="194"/>
    </location>
</feature>
<feature type="domain" description="C2H2-type" evidence="9">
    <location>
        <begin position="62"/>
        <end position="89"/>
    </location>
</feature>
<dbReference type="PROSITE" id="PS50157">
    <property type="entry name" value="ZINC_FINGER_C2H2_2"/>
    <property type="match status" value="5"/>
</dbReference>
<dbReference type="PROSITE" id="PS00028">
    <property type="entry name" value="ZINC_FINGER_C2H2_1"/>
    <property type="match status" value="6"/>
</dbReference>
<keyword evidence="2" id="KW-0479">Metal-binding</keyword>
<proteinExistence type="predicted"/>
<dbReference type="PANTHER" id="PTHR24406">
    <property type="entry name" value="TRANSCRIPTIONAL REPRESSOR CTCFL-RELATED"/>
    <property type="match status" value="1"/>
</dbReference>
<dbReference type="RefSeq" id="XP_062714865.1">
    <property type="nucleotide sequence ID" value="XM_062858881.1"/>
</dbReference>
<dbReference type="InterPro" id="IPR036236">
    <property type="entry name" value="Znf_C2H2_sf"/>
</dbReference>
<dbReference type="InterPro" id="IPR013087">
    <property type="entry name" value="Znf_C2H2_type"/>
</dbReference>
<evidence type="ECO:0000256" key="7">
    <source>
        <dbReference type="PROSITE-ProRule" id="PRU00042"/>
    </source>
</evidence>
<keyword evidence="3" id="KW-0677">Repeat</keyword>
<dbReference type="Gene3D" id="3.30.160.60">
    <property type="entry name" value="Classic Zinc Finger"/>
    <property type="match status" value="4"/>
</dbReference>
<protein>
    <recommendedName>
        <fullName evidence="9">C2H2-type domain-containing protein</fullName>
    </recommendedName>
</protein>
<dbReference type="Proteomes" id="UP000069940">
    <property type="component" value="Unassembled WGS sequence"/>
</dbReference>
<evidence type="ECO:0000256" key="1">
    <source>
        <dbReference type="ARBA" id="ARBA00004123"/>
    </source>
</evidence>
<accession>A0ABM1ZY10</accession>
<feature type="domain" description="C2H2-type" evidence="9">
    <location>
        <begin position="226"/>
        <end position="253"/>
    </location>
</feature>
<evidence type="ECO:0000256" key="3">
    <source>
        <dbReference type="ARBA" id="ARBA00022737"/>
    </source>
</evidence>
<evidence type="ECO:0000256" key="8">
    <source>
        <dbReference type="SAM" id="MobiDB-lite"/>
    </source>
</evidence>
<evidence type="ECO:0000256" key="5">
    <source>
        <dbReference type="ARBA" id="ARBA00022833"/>
    </source>
</evidence>
<comment type="subcellular location">
    <subcellularLocation>
        <location evidence="1">Nucleus</location>
    </subcellularLocation>
</comment>
<dbReference type="Pfam" id="PF13912">
    <property type="entry name" value="zf-C2H2_6"/>
    <property type="match status" value="1"/>
</dbReference>
<reference evidence="10" key="2">
    <citation type="submission" date="2025-05" db="UniProtKB">
        <authorList>
            <consortium name="EnsemblMetazoa"/>
        </authorList>
    </citation>
    <scope>IDENTIFICATION</scope>
    <source>
        <strain evidence="10">Foshan</strain>
    </source>
</reference>
<dbReference type="Pfam" id="PF13894">
    <property type="entry name" value="zf-C2H2_4"/>
    <property type="match status" value="1"/>
</dbReference>
<feature type="compositionally biased region" description="Polar residues" evidence="8">
    <location>
        <begin position="149"/>
        <end position="168"/>
    </location>
</feature>
<keyword evidence="6" id="KW-0539">Nucleus</keyword>
<feature type="domain" description="C2H2-type" evidence="9">
    <location>
        <begin position="34"/>
        <end position="62"/>
    </location>
</feature>
<keyword evidence="11" id="KW-1185">Reference proteome</keyword>
<keyword evidence="5" id="KW-0862">Zinc</keyword>
<feature type="region of interest" description="Disordered" evidence="8">
    <location>
        <begin position="145"/>
        <end position="201"/>
    </location>
</feature>
<sequence length="280" mass="32428">MHSKMVEVCEIRKNNVISDETNARRQGSVKPSNHRCDQCLKVFSTRLKLKDHMRMVHGEKKYACHICDKRFVLPNNLRVHARSHNEDTPFKCNVCEKTFKYEQSVWQHKKTQHVSQNSCVDCGIDFPARRQYEQHLRTILHRINAEMRGNSQNERVSDESGSNGTTDETLQRMDVIEKAEEAQPETAETAQQQQQKHHQCDNCPKKFLEKRQLKTHKRFTHGEKKFVCPVCAKGYIAACYLRVHMRVHDPAKSFKCALNVKSGTRTKGPSRSTKEPSIVA</sequence>
<evidence type="ECO:0000313" key="11">
    <source>
        <dbReference type="Proteomes" id="UP000069940"/>
    </source>
</evidence>
<organism evidence="10 11">
    <name type="scientific">Aedes albopictus</name>
    <name type="common">Asian tiger mosquito</name>
    <name type="synonym">Stegomyia albopicta</name>
    <dbReference type="NCBI Taxonomy" id="7160"/>
    <lineage>
        <taxon>Eukaryota</taxon>
        <taxon>Metazoa</taxon>
        <taxon>Ecdysozoa</taxon>
        <taxon>Arthropoda</taxon>
        <taxon>Hexapoda</taxon>
        <taxon>Insecta</taxon>
        <taxon>Pterygota</taxon>
        <taxon>Neoptera</taxon>
        <taxon>Endopterygota</taxon>
        <taxon>Diptera</taxon>
        <taxon>Nematocera</taxon>
        <taxon>Culicoidea</taxon>
        <taxon>Culicidae</taxon>
        <taxon>Culicinae</taxon>
        <taxon>Aedini</taxon>
        <taxon>Aedes</taxon>
        <taxon>Stegomyia</taxon>
    </lineage>
</organism>
<evidence type="ECO:0000256" key="6">
    <source>
        <dbReference type="ARBA" id="ARBA00023242"/>
    </source>
</evidence>
<dbReference type="EnsemblMetazoa" id="AALFPA23_022680.R33666">
    <property type="protein sequence ID" value="AALFPA23_022680.P33666"/>
    <property type="gene ID" value="AALFPA23_022680"/>
</dbReference>
<name>A0ABM1ZY10_AEDAL</name>
<evidence type="ECO:0000256" key="4">
    <source>
        <dbReference type="ARBA" id="ARBA00022771"/>
    </source>
</evidence>
<feature type="domain" description="C2H2-type" evidence="9">
    <location>
        <begin position="198"/>
        <end position="226"/>
    </location>
</feature>
<feature type="domain" description="C2H2-type" evidence="9">
    <location>
        <begin position="90"/>
        <end position="118"/>
    </location>
</feature>
<dbReference type="Pfam" id="PF00096">
    <property type="entry name" value="zf-C2H2"/>
    <property type="match status" value="2"/>
</dbReference>
<dbReference type="GeneID" id="134283924"/>
<evidence type="ECO:0000256" key="2">
    <source>
        <dbReference type="ARBA" id="ARBA00022723"/>
    </source>
</evidence>
<feature type="compositionally biased region" description="Basic and acidic residues" evidence="8">
    <location>
        <begin position="169"/>
        <end position="181"/>
    </location>
</feature>
<keyword evidence="4 7" id="KW-0863">Zinc-finger</keyword>
<evidence type="ECO:0000313" key="10">
    <source>
        <dbReference type="EnsemblMetazoa" id="AALFPA23_022680.P33666"/>
    </source>
</evidence>
<reference evidence="11" key="1">
    <citation type="journal article" date="2015" name="Proc. Natl. Acad. Sci. U.S.A.">
        <title>Genome sequence of the Asian Tiger mosquito, Aedes albopictus, reveals insights into its biology, genetics, and evolution.</title>
        <authorList>
            <person name="Chen X.G."/>
            <person name="Jiang X."/>
            <person name="Gu J."/>
            <person name="Xu M."/>
            <person name="Wu Y."/>
            <person name="Deng Y."/>
            <person name="Zhang C."/>
            <person name="Bonizzoni M."/>
            <person name="Dermauw W."/>
            <person name="Vontas J."/>
            <person name="Armbruster P."/>
            <person name="Huang X."/>
            <person name="Yang Y."/>
            <person name="Zhang H."/>
            <person name="He W."/>
            <person name="Peng H."/>
            <person name="Liu Y."/>
            <person name="Wu K."/>
            <person name="Chen J."/>
            <person name="Lirakis M."/>
            <person name="Topalis P."/>
            <person name="Van Leeuwen T."/>
            <person name="Hall A.B."/>
            <person name="Jiang X."/>
            <person name="Thorpe C."/>
            <person name="Mueller R.L."/>
            <person name="Sun C."/>
            <person name="Waterhouse R.M."/>
            <person name="Yan G."/>
            <person name="Tu Z.J."/>
            <person name="Fang X."/>
            <person name="James A.A."/>
        </authorList>
    </citation>
    <scope>NUCLEOTIDE SEQUENCE [LARGE SCALE GENOMIC DNA]</scope>
    <source>
        <strain evidence="11">Foshan</strain>
    </source>
</reference>
<evidence type="ECO:0000259" key="9">
    <source>
        <dbReference type="PROSITE" id="PS50157"/>
    </source>
</evidence>
<dbReference type="SUPFAM" id="SSF57667">
    <property type="entry name" value="beta-beta-alpha zinc fingers"/>
    <property type="match status" value="3"/>
</dbReference>
<dbReference type="InterPro" id="IPR050888">
    <property type="entry name" value="ZnF_C2H2-type_TF"/>
</dbReference>